<keyword evidence="2" id="KW-0472">Membrane</keyword>
<feature type="compositionally biased region" description="Basic and acidic residues" evidence="1">
    <location>
        <begin position="212"/>
        <end position="224"/>
    </location>
</feature>
<keyword evidence="2" id="KW-0812">Transmembrane</keyword>
<reference evidence="6" key="1">
    <citation type="submission" date="2017-02" db="UniProtKB">
        <authorList>
            <consortium name="WormBaseParasite"/>
        </authorList>
    </citation>
    <scope>IDENTIFICATION</scope>
</reference>
<feature type="region of interest" description="Disordered" evidence="1">
    <location>
        <begin position="199"/>
        <end position="224"/>
    </location>
</feature>
<evidence type="ECO:0000256" key="1">
    <source>
        <dbReference type="SAM" id="MobiDB-lite"/>
    </source>
</evidence>
<feature type="transmembrane region" description="Helical" evidence="2">
    <location>
        <begin position="88"/>
        <end position="106"/>
    </location>
</feature>
<feature type="compositionally biased region" description="Basic and acidic residues" evidence="1">
    <location>
        <begin position="1"/>
        <end position="11"/>
    </location>
</feature>
<keyword evidence="2" id="KW-1133">Transmembrane helix</keyword>
<evidence type="ECO:0000313" key="5">
    <source>
        <dbReference type="Proteomes" id="UP000274756"/>
    </source>
</evidence>
<keyword evidence="5" id="KW-1185">Reference proteome</keyword>
<evidence type="ECO:0000313" key="4">
    <source>
        <dbReference type="Proteomes" id="UP000038040"/>
    </source>
</evidence>
<dbReference type="AlphaFoldDB" id="A0A0N4UKQ0"/>
<gene>
    <name evidence="3" type="ORF">DME_LOCUS10343</name>
</gene>
<dbReference type="EMBL" id="UYYG01001212">
    <property type="protein sequence ID" value="VDN60370.1"/>
    <property type="molecule type" value="Genomic_DNA"/>
</dbReference>
<protein>
    <submittedName>
        <fullName evidence="6">MgtE domain-containing protein</fullName>
    </submittedName>
</protein>
<feature type="region of interest" description="Disordered" evidence="1">
    <location>
        <begin position="1"/>
        <end position="21"/>
    </location>
</feature>
<organism evidence="4 6">
    <name type="scientific">Dracunculus medinensis</name>
    <name type="common">Guinea worm</name>
    <dbReference type="NCBI Taxonomy" id="318479"/>
    <lineage>
        <taxon>Eukaryota</taxon>
        <taxon>Metazoa</taxon>
        <taxon>Ecdysozoa</taxon>
        <taxon>Nematoda</taxon>
        <taxon>Chromadorea</taxon>
        <taxon>Rhabditida</taxon>
        <taxon>Spirurina</taxon>
        <taxon>Dracunculoidea</taxon>
        <taxon>Dracunculidae</taxon>
        <taxon>Dracunculus</taxon>
    </lineage>
</organism>
<feature type="transmembrane region" description="Helical" evidence="2">
    <location>
        <begin position="118"/>
        <end position="140"/>
    </location>
</feature>
<proteinExistence type="predicted"/>
<dbReference type="Proteomes" id="UP000274756">
    <property type="component" value="Unassembled WGS sequence"/>
</dbReference>
<evidence type="ECO:0000256" key="2">
    <source>
        <dbReference type="SAM" id="Phobius"/>
    </source>
</evidence>
<dbReference type="Proteomes" id="UP000038040">
    <property type="component" value="Unplaced"/>
</dbReference>
<evidence type="ECO:0000313" key="6">
    <source>
        <dbReference type="WBParaSite" id="DME_0000832601-mRNA-1"/>
    </source>
</evidence>
<dbReference type="WBParaSite" id="DME_0000832601-mRNA-1">
    <property type="protein sequence ID" value="DME_0000832601-mRNA-1"/>
    <property type="gene ID" value="DME_0000832601"/>
</dbReference>
<feature type="transmembrane region" description="Helical" evidence="2">
    <location>
        <begin position="160"/>
        <end position="182"/>
    </location>
</feature>
<dbReference type="OrthoDB" id="5822050at2759"/>
<reference evidence="3 5" key="2">
    <citation type="submission" date="2018-11" db="EMBL/GenBank/DDBJ databases">
        <authorList>
            <consortium name="Pathogen Informatics"/>
        </authorList>
    </citation>
    <scope>NUCLEOTIDE SEQUENCE [LARGE SCALE GENOMIC DNA]</scope>
</reference>
<name>A0A0N4UKQ0_DRAME</name>
<sequence>MELLKNSEDSTLRISQTEEEMGEGKSYRKQYKAYTVMQRSGFEHTDYVSIMINLCRAEIFISLCFLIHGLTCPGFAEETAYQSTCHMNVVAAVVGTTTGSVGLGAVHRYRWRMILITWLVLCIISAVGNLLSVITTGIWLDHLSKMKSRTGIVNCLSGMMLLISVAVGVCFILSSVMICHFWNSYSPKYQAVGKISKRTRLRRRSSKPNSGTERRTEKMAYHIV</sequence>
<evidence type="ECO:0000313" key="3">
    <source>
        <dbReference type="EMBL" id="VDN60370.1"/>
    </source>
</evidence>
<accession>A0A0N4UKQ0</accession>